<dbReference type="RefSeq" id="WP_132167936.1">
    <property type="nucleotide sequence ID" value="NZ_SMKX01000036.1"/>
</dbReference>
<dbReference type="AlphaFoldDB" id="A0A4R4ZLE9"/>
<keyword evidence="2" id="KW-0812">Transmembrane</keyword>
<accession>A0A4R4ZLE9</accession>
<dbReference type="Proteomes" id="UP000295124">
    <property type="component" value="Unassembled WGS sequence"/>
</dbReference>
<evidence type="ECO:0000256" key="1">
    <source>
        <dbReference type="SAM" id="MobiDB-lite"/>
    </source>
</evidence>
<keyword evidence="4" id="KW-1185">Reference proteome</keyword>
<dbReference type="OrthoDB" id="3765654at2"/>
<name>A0A4R4ZLE9_9ACTN</name>
<feature type="region of interest" description="Disordered" evidence="1">
    <location>
        <begin position="51"/>
        <end position="75"/>
    </location>
</feature>
<evidence type="ECO:0000313" key="3">
    <source>
        <dbReference type="EMBL" id="TDD59375.1"/>
    </source>
</evidence>
<proteinExistence type="predicted"/>
<keyword evidence="2" id="KW-0472">Membrane</keyword>
<feature type="transmembrane region" description="Helical" evidence="2">
    <location>
        <begin position="30"/>
        <end position="52"/>
    </location>
</feature>
<comment type="caution">
    <text evidence="3">The sequence shown here is derived from an EMBL/GenBank/DDBJ whole genome shotgun (WGS) entry which is preliminary data.</text>
</comment>
<gene>
    <name evidence="3" type="ORF">E1263_15135</name>
</gene>
<reference evidence="3 4" key="1">
    <citation type="submission" date="2019-03" db="EMBL/GenBank/DDBJ databases">
        <title>Draft genome sequences of novel Actinobacteria.</title>
        <authorList>
            <person name="Sahin N."/>
            <person name="Ay H."/>
            <person name="Saygin H."/>
        </authorList>
    </citation>
    <scope>NUCLEOTIDE SEQUENCE [LARGE SCALE GENOMIC DNA]</scope>
    <source>
        <strain evidence="3 4">JCM 13523</strain>
    </source>
</reference>
<protein>
    <recommendedName>
        <fullName evidence="5">Sensor domain-containing protein</fullName>
    </recommendedName>
</protein>
<feature type="compositionally biased region" description="Basic and acidic residues" evidence="1">
    <location>
        <begin position="62"/>
        <end position="75"/>
    </location>
</feature>
<evidence type="ECO:0000313" key="4">
    <source>
        <dbReference type="Proteomes" id="UP000295124"/>
    </source>
</evidence>
<dbReference type="EMBL" id="SMKX01000036">
    <property type="protein sequence ID" value="TDD59375.1"/>
    <property type="molecule type" value="Genomic_DNA"/>
</dbReference>
<feature type="region of interest" description="Disordered" evidence="1">
    <location>
        <begin position="1"/>
        <end position="28"/>
    </location>
</feature>
<evidence type="ECO:0000256" key="2">
    <source>
        <dbReference type="SAM" id="Phobius"/>
    </source>
</evidence>
<sequence>MAGSHRAQRGGGRAAAREARREKARKRNQTIAAGVAVVVLVGGGGIAALNAFGGDDSPNDQKTGKGADDKPGDSKVLADDKGLLDAAGAKTFGGSGTWSVGSTTDGSGAGENDYVCQAQRFADPSGQRTWVRKFANPTTKDSAVQWIEVSSDPAAAEKAYDMVVGWFSQCASAKRTRLNNSYQLSGMGDKGWIAVYGQATGPKTRYRTVSVTLAGLATLVVEHDVNGTAPPKPDAVLNTTAAALQKICPQTGGCGTGTPTAKAVLLPTSEPAGFMAPAELPIIAAIDKPWVSTPSKSGNTTQCIQTDPKKAKATKYATQTYLAPGAKVPTEFGLDDTVARFASANAAAAYVSSVRKNVDGCQKRVVTAKVSSSGNLASGGVTGEAWEVSLETGKGNKAKFRMGVAAAGNHAVFLLFPVLPDLDITDSAFLDTLRRAAERSESYK</sequence>
<evidence type="ECO:0008006" key="5">
    <source>
        <dbReference type="Google" id="ProtNLM"/>
    </source>
</evidence>
<organism evidence="3 4">
    <name type="scientific">Kribbella antibiotica</name>
    <dbReference type="NCBI Taxonomy" id="190195"/>
    <lineage>
        <taxon>Bacteria</taxon>
        <taxon>Bacillati</taxon>
        <taxon>Actinomycetota</taxon>
        <taxon>Actinomycetes</taxon>
        <taxon>Propionibacteriales</taxon>
        <taxon>Kribbellaceae</taxon>
        <taxon>Kribbella</taxon>
    </lineage>
</organism>
<keyword evidence="2" id="KW-1133">Transmembrane helix</keyword>